<proteinExistence type="predicted"/>
<gene>
    <name evidence="1" type="primary">X975_15193</name>
    <name evidence="1" type="ORF">TNIN_320281</name>
</gene>
<name>A0A8X6XS64_9ARAC</name>
<dbReference type="AlphaFoldDB" id="A0A8X6XS64"/>
<sequence>MDIDILKAKRKSFRAAFTVCCNGISNIIEILGNNEVNALYKQLQDKFSRLETTQEISDFLLSELKNTYQEDFPKAEEYRDKFCQICSLLEASQENSFGSGKKYFR</sequence>
<dbReference type="Proteomes" id="UP000886998">
    <property type="component" value="Unassembled WGS sequence"/>
</dbReference>
<keyword evidence="1" id="KW-0548">Nucleotidyltransferase</keyword>
<accession>A0A8X6XS64</accession>
<dbReference type="EMBL" id="BMAV01011063">
    <property type="protein sequence ID" value="GFY56606.1"/>
    <property type="molecule type" value="Genomic_DNA"/>
</dbReference>
<keyword evidence="2" id="KW-1185">Reference proteome</keyword>
<evidence type="ECO:0000313" key="2">
    <source>
        <dbReference type="Proteomes" id="UP000886998"/>
    </source>
</evidence>
<dbReference type="OrthoDB" id="6464286at2759"/>
<organism evidence="1 2">
    <name type="scientific">Trichonephila inaurata madagascariensis</name>
    <dbReference type="NCBI Taxonomy" id="2747483"/>
    <lineage>
        <taxon>Eukaryota</taxon>
        <taxon>Metazoa</taxon>
        <taxon>Ecdysozoa</taxon>
        <taxon>Arthropoda</taxon>
        <taxon>Chelicerata</taxon>
        <taxon>Arachnida</taxon>
        <taxon>Araneae</taxon>
        <taxon>Araneomorphae</taxon>
        <taxon>Entelegynae</taxon>
        <taxon>Araneoidea</taxon>
        <taxon>Nephilidae</taxon>
        <taxon>Trichonephila</taxon>
        <taxon>Trichonephila inaurata</taxon>
    </lineage>
</organism>
<reference evidence="1" key="1">
    <citation type="submission" date="2020-08" db="EMBL/GenBank/DDBJ databases">
        <title>Multicomponent nature underlies the extraordinary mechanical properties of spider dragline silk.</title>
        <authorList>
            <person name="Kono N."/>
            <person name="Nakamura H."/>
            <person name="Mori M."/>
            <person name="Yoshida Y."/>
            <person name="Ohtoshi R."/>
            <person name="Malay A.D."/>
            <person name="Moran D.A.P."/>
            <person name="Tomita M."/>
            <person name="Numata K."/>
            <person name="Arakawa K."/>
        </authorList>
    </citation>
    <scope>NUCLEOTIDE SEQUENCE</scope>
</reference>
<keyword evidence="1" id="KW-0808">Transferase</keyword>
<dbReference type="GO" id="GO:0003964">
    <property type="term" value="F:RNA-directed DNA polymerase activity"/>
    <property type="evidence" value="ECO:0007669"/>
    <property type="project" value="UniProtKB-KW"/>
</dbReference>
<protein>
    <submittedName>
        <fullName evidence="1">Putative RNA-directed DNA polymerase from transposon X-element</fullName>
    </submittedName>
</protein>
<evidence type="ECO:0000313" key="1">
    <source>
        <dbReference type="EMBL" id="GFY56606.1"/>
    </source>
</evidence>
<keyword evidence="1" id="KW-0695">RNA-directed DNA polymerase</keyword>
<comment type="caution">
    <text evidence="1">The sequence shown here is derived from an EMBL/GenBank/DDBJ whole genome shotgun (WGS) entry which is preliminary data.</text>
</comment>